<feature type="transmembrane region" description="Helical" evidence="5">
    <location>
        <begin position="86"/>
        <end position="106"/>
    </location>
</feature>
<evidence type="ECO:0000313" key="8">
    <source>
        <dbReference type="Proteomes" id="UP001596244"/>
    </source>
</evidence>
<evidence type="ECO:0000256" key="5">
    <source>
        <dbReference type="SAM" id="Phobius"/>
    </source>
</evidence>
<reference evidence="8" key="1">
    <citation type="journal article" date="2019" name="Int. J. Syst. Evol. Microbiol.">
        <title>The Global Catalogue of Microorganisms (GCM) 10K type strain sequencing project: providing services to taxonomists for standard genome sequencing and annotation.</title>
        <authorList>
            <consortium name="The Broad Institute Genomics Platform"/>
            <consortium name="The Broad Institute Genome Sequencing Center for Infectious Disease"/>
            <person name="Wu L."/>
            <person name="Ma J."/>
        </authorList>
    </citation>
    <scope>NUCLEOTIDE SEQUENCE [LARGE SCALE GENOMIC DNA]</scope>
    <source>
        <strain evidence="8">CCUG 51943</strain>
    </source>
</reference>
<keyword evidence="4 5" id="KW-0472">Membrane</keyword>
<feature type="transmembrane region" description="Helical" evidence="5">
    <location>
        <begin position="307"/>
        <end position="331"/>
    </location>
</feature>
<proteinExistence type="predicted"/>
<feature type="transmembrane region" description="Helical" evidence="5">
    <location>
        <begin position="163"/>
        <end position="181"/>
    </location>
</feature>
<gene>
    <name evidence="7" type="ORF">ACFPUZ_04085</name>
</gene>
<name>A0ABW1QCI1_9CORY</name>
<dbReference type="RefSeq" id="WP_377000154.1">
    <property type="nucleotide sequence ID" value="NZ_JBHSQE010000002.1"/>
</dbReference>
<keyword evidence="3 5" id="KW-1133">Transmembrane helix</keyword>
<feature type="transmembrane region" description="Helical" evidence="5">
    <location>
        <begin position="270"/>
        <end position="295"/>
    </location>
</feature>
<dbReference type="SUPFAM" id="SSF52540">
    <property type="entry name" value="P-loop containing nucleoside triphosphate hydrolases"/>
    <property type="match status" value="1"/>
</dbReference>
<comment type="subcellular location">
    <subcellularLocation>
        <location evidence="1">Cell membrane</location>
        <topology evidence="1">Multi-pass membrane protein</topology>
    </subcellularLocation>
</comment>
<evidence type="ECO:0000256" key="3">
    <source>
        <dbReference type="ARBA" id="ARBA00022989"/>
    </source>
</evidence>
<dbReference type="InterPro" id="IPR003439">
    <property type="entry name" value="ABC_transporter-like_ATP-bd"/>
</dbReference>
<feature type="transmembrane region" description="Helical" evidence="5">
    <location>
        <begin position="47"/>
        <end position="74"/>
    </location>
</feature>
<feature type="domain" description="ABC transmembrane type-1" evidence="6">
    <location>
        <begin position="51"/>
        <end position="329"/>
    </location>
</feature>
<keyword evidence="2 5" id="KW-0812">Transmembrane</keyword>
<organism evidence="7 8">
    <name type="scientific">Corynebacterium nasicanis</name>
    <dbReference type="NCBI Taxonomy" id="1448267"/>
    <lineage>
        <taxon>Bacteria</taxon>
        <taxon>Bacillati</taxon>
        <taxon>Actinomycetota</taxon>
        <taxon>Actinomycetes</taxon>
        <taxon>Mycobacteriales</taxon>
        <taxon>Corynebacteriaceae</taxon>
        <taxon>Corynebacterium</taxon>
    </lineage>
</organism>
<dbReference type="Pfam" id="PF00664">
    <property type="entry name" value="ABC_membrane"/>
    <property type="match status" value="1"/>
</dbReference>
<dbReference type="PANTHER" id="PTHR43394">
    <property type="entry name" value="ATP-DEPENDENT PERMEASE MDL1, MITOCHONDRIAL"/>
    <property type="match status" value="1"/>
</dbReference>
<dbReference type="InterPro" id="IPR039421">
    <property type="entry name" value="Type_1_exporter"/>
</dbReference>
<dbReference type="Gene3D" id="3.40.50.300">
    <property type="entry name" value="P-loop containing nucleotide triphosphate hydrolases"/>
    <property type="match status" value="1"/>
</dbReference>
<dbReference type="SUPFAM" id="SSF90123">
    <property type="entry name" value="ABC transporter transmembrane region"/>
    <property type="match status" value="1"/>
</dbReference>
<comment type="caution">
    <text evidence="7">The sequence shown here is derived from an EMBL/GenBank/DDBJ whole genome shotgun (WGS) entry which is preliminary data.</text>
</comment>
<keyword evidence="8" id="KW-1185">Reference proteome</keyword>
<dbReference type="PROSITE" id="PS50929">
    <property type="entry name" value="ABC_TM1F"/>
    <property type="match status" value="1"/>
</dbReference>
<accession>A0ABW1QCI1</accession>
<evidence type="ECO:0000256" key="1">
    <source>
        <dbReference type="ARBA" id="ARBA00004651"/>
    </source>
</evidence>
<dbReference type="InterPro" id="IPR036640">
    <property type="entry name" value="ABC1_TM_sf"/>
</dbReference>
<dbReference type="Gene3D" id="1.20.1560.10">
    <property type="entry name" value="ABC transporter type 1, transmembrane domain"/>
    <property type="match status" value="1"/>
</dbReference>
<evidence type="ECO:0000256" key="2">
    <source>
        <dbReference type="ARBA" id="ARBA00022692"/>
    </source>
</evidence>
<dbReference type="Pfam" id="PF00005">
    <property type="entry name" value="ABC_tran"/>
    <property type="match status" value="1"/>
</dbReference>
<dbReference type="PROSITE" id="PS00211">
    <property type="entry name" value="ABC_TRANSPORTER_1"/>
    <property type="match status" value="1"/>
</dbReference>
<evidence type="ECO:0000313" key="7">
    <source>
        <dbReference type="EMBL" id="MFC6145985.1"/>
    </source>
</evidence>
<dbReference type="EMBL" id="JBHSQE010000002">
    <property type="protein sequence ID" value="MFC6145985.1"/>
    <property type="molecule type" value="Genomic_DNA"/>
</dbReference>
<dbReference type="InterPro" id="IPR017871">
    <property type="entry name" value="ABC_transporter-like_CS"/>
</dbReference>
<feature type="transmembrane region" description="Helical" evidence="5">
    <location>
        <begin position="187"/>
        <end position="207"/>
    </location>
</feature>
<dbReference type="InterPro" id="IPR027417">
    <property type="entry name" value="P-loop_NTPase"/>
</dbReference>
<evidence type="ECO:0000256" key="4">
    <source>
        <dbReference type="ARBA" id="ARBA00023136"/>
    </source>
</evidence>
<sequence length="529" mass="55752">MTRTYQPPRRMPTWSWFAPATEPAADPQVSPETWSSRQRGTLRLLGLHLRAVVTIVVTVCLGVGSSVIISVVVAQGGLRAFESASFRTAAVVVLVIAGIMAASWVAEATADALTDLGAARTVHSVRLSLTRRLLGAGPTELTPGQVLNTVDGDSHQVGELKQLLNWPVMMFAYLLGSAVAIGVAQPWLGVLLVLAGVVTTATTFATARPLARVAARRREAEGAAMSLATDLAQGSRVVKGLGAVEASAERFDAATGRALRLMLIEARLSGWLTLVRQLVPTLCVVGIVVVAALLVRQGAIGTADLVTVAFIVPPALTYLGYSLSFAVDYWSRGLVSTGRIRDLVRDLEPAEEHAVDTERPPAGLSVWAARSAAGVEQARARLAALESSPDPEVIVAPHAPAVFEGSLADNIDPLAQADPEHVQAALSAAACGDIITRLGGMDGDTLPEAPIGEAGLNLSGGQRQRVALARWLVRDPEVLVLDEPTTGLDAVTLDQVAHNVARLRRHRATVVVTTSPAWRAVADRVEELS</sequence>
<protein>
    <submittedName>
        <fullName evidence="7">ABC transporter transmembrane domain-containing protein</fullName>
    </submittedName>
</protein>
<dbReference type="PANTHER" id="PTHR43394:SF1">
    <property type="entry name" value="ATP-BINDING CASSETTE SUB-FAMILY B MEMBER 10, MITOCHONDRIAL"/>
    <property type="match status" value="1"/>
</dbReference>
<dbReference type="Proteomes" id="UP001596244">
    <property type="component" value="Unassembled WGS sequence"/>
</dbReference>
<evidence type="ECO:0000259" key="6">
    <source>
        <dbReference type="PROSITE" id="PS50929"/>
    </source>
</evidence>
<dbReference type="InterPro" id="IPR011527">
    <property type="entry name" value="ABC1_TM_dom"/>
</dbReference>